<feature type="domain" description="Protein kinase" evidence="13">
    <location>
        <begin position="127"/>
        <end position="406"/>
    </location>
</feature>
<dbReference type="GO" id="GO:0005524">
    <property type="term" value="F:ATP binding"/>
    <property type="evidence" value="ECO:0007669"/>
    <property type="project" value="UniProtKB-UniRule"/>
</dbReference>
<dbReference type="InterPro" id="IPR000719">
    <property type="entry name" value="Prot_kinase_dom"/>
</dbReference>
<reference evidence="16 17" key="1">
    <citation type="journal article" date="2015" name="Plant Cell">
        <title>Oil accumulation by the oleaginous diatom Fistulifera solaris as revealed by the genome and transcriptome.</title>
        <authorList>
            <person name="Tanaka T."/>
            <person name="Maeda Y."/>
            <person name="Veluchamy A."/>
            <person name="Tanaka M."/>
            <person name="Abida H."/>
            <person name="Marechal E."/>
            <person name="Bowler C."/>
            <person name="Muto M."/>
            <person name="Sunaga Y."/>
            <person name="Tanaka M."/>
            <person name="Yoshino T."/>
            <person name="Taniguchi T."/>
            <person name="Fukuda Y."/>
            <person name="Nemoto M."/>
            <person name="Matsumoto M."/>
            <person name="Wong P.S."/>
            <person name="Aburatani S."/>
            <person name="Fujibuchi W."/>
        </authorList>
    </citation>
    <scope>NUCLEOTIDE SEQUENCE [LARGE SCALE GENOMIC DNA]</scope>
    <source>
        <strain evidence="16 17">JPCC DA0580</strain>
    </source>
</reference>
<evidence type="ECO:0000256" key="3">
    <source>
        <dbReference type="ARBA" id="ARBA00022535"/>
    </source>
</evidence>
<dbReference type="GO" id="GO:0004674">
    <property type="term" value="F:protein serine/threonine kinase activity"/>
    <property type="evidence" value="ECO:0007669"/>
    <property type="project" value="UniProtKB-KW"/>
</dbReference>
<dbReference type="SUPFAM" id="SSF51206">
    <property type="entry name" value="cAMP-binding domain-like"/>
    <property type="match status" value="2"/>
</dbReference>
<gene>
    <name evidence="16" type="ORF">FisN_15Lh270</name>
</gene>
<evidence type="ECO:0000259" key="14">
    <source>
        <dbReference type="PROSITE" id="PS50042"/>
    </source>
</evidence>
<protein>
    <submittedName>
        <fullName evidence="16">Uncharacterized protein</fullName>
    </submittedName>
</protein>
<dbReference type="SUPFAM" id="SSF47473">
    <property type="entry name" value="EF-hand"/>
    <property type="match status" value="1"/>
</dbReference>
<keyword evidence="2" id="KW-0723">Serine/threonine-protein kinase</keyword>
<dbReference type="InterPro" id="IPR002048">
    <property type="entry name" value="EF_hand_dom"/>
</dbReference>
<dbReference type="PROSITE" id="PS00108">
    <property type="entry name" value="PROTEIN_KINASE_ST"/>
    <property type="match status" value="1"/>
</dbReference>
<accession>A0A1Z5K2I9</accession>
<keyword evidence="9" id="KW-0142">cGMP-binding</keyword>
<comment type="similarity">
    <text evidence="10">Belongs to the protein kinase superfamily. Ser/Thr protein kinase family. CDPK subfamily.</text>
</comment>
<keyword evidence="8 11" id="KW-0067">ATP-binding</keyword>
<dbReference type="PANTHER" id="PTHR24349">
    <property type="entry name" value="SERINE/THREONINE-PROTEIN KINASE"/>
    <property type="match status" value="1"/>
</dbReference>
<dbReference type="PROSITE" id="PS00107">
    <property type="entry name" value="PROTEIN_KINASE_ATP"/>
    <property type="match status" value="1"/>
</dbReference>
<feature type="compositionally biased region" description="Low complexity" evidence="12">
    <location>
        <begin position="289"/>
        <end position="308"/>
    </location>
</feature>
<dbReference type="Gene3D" id="1.10.238.10">
    <property type="entry name" value="EF-hand"/>
    <property type="match status" value="1"/>
</dbReference>
<evidence type="ECO:0000256" key="5">
    <source>
        <dbReference type="ARBA" id="ARBA00022741"/>
    </source>
</evidence>
<dbReference type="CDD" id="cd00038">
    <property type="entry name" value="CAP_ED"/>
    <property type="match status" value="2"/>
</dbReference>
<evidence type="ECO:0000256" key="2">
    <source>
        <dbReference type="ARBA" id="ARBA00022527"/>
    </source>
</evidence>
<dbReference type="InterPro" id="IPR017441">
    <property type="entry name" value="Protein_kinase_ATP_BS"/>
</dbReference>
<dbReference type="Pfam" id="PF13499">
    <property type="entry name" value="EF-hand_7"/>
    <property type="match status" value="1"/>
</dbReference>
<dbReference type="InterPro" id="IPR050205">
    <property type="entry name" value="CDPK_Ser/Thr_kinases"/>
</dbReference>
<evidence type="ECO:0000256" key="9">
    <source>
        <dbReference type="ARBA" id="ARBA00022992"/>
    </source>
</evidence>
<dbReference type="GO" id="GO:0005509">
    <property type="term" value="F:calcium ion binding"/>
    <property type="evidence" value="ECO:0007669"/>
    <property type="project" value="InterPro"/>
</dbReference>
<dbReference type="PROSITE" id="PS50011">
    <property type="entry name" value="PROTEIN_KINASE_DOM"/>
    <property type="match status" value="1"/>
</dbReference>
<evidence type="ECO:0000256" key="8">
    <source>
        <dbReference type="ARBA" id="ARBA00022840"/>
    </source>
</evidence>
<dbReference type="InterPro" id="IPR018490">
    <property type="entry name" value="cNMP-bd_dom_sf"/>
</dbReference>
<dbReference type="SMART" id="SM00100">
    <property type="entry name" value="cNMP"/>
    <property type="match status" value="2"/>
</dbReference>
<evidence type="ECO:0000259" key="15">
    <source>
        <dbReference type="PROSITE" id="PS50222"/>
    </source>
</evidence>
<feature type="domain" description="Cyclic nucleotide-binding" evidence="14">
    <location>
        <begin position="525"/>
        <end position="633"/>
    </location>
</feature>
<evidence type="ECO:0000256" key="1">
    <source>
        <dbReference type="ARBA" id="ARBA00001946"/>
    </source>
</evidence>
<evidence type="ECO:0000256" key="11">
    <source>
        <dbReference type="PROSITE-ProRule" id="PRU10141"/>
    </source>
</evidence>
<dbReference type="CDD" id="cd00051">
    <property type="entry name" value="EFh"/>
    <property type="match status" value="1"/>
</dbReference>
<proteinExistence type="inferred from homology"/>
<evidence type="ECO:0000313" key="16">
    <source>
        <dbReference type="EMBL" id="GAX20248.1"/>
    </source>
</evidence>
<dbReference type="PROSITE" id="PS00018">
    <property type="entry name" value="EF_HAND_1"/>
    <property type="match status" value="2"/>
</dbReference>
<dbReference type="Pfam" id="PF00027">
    <property type="entry name" value="cNMP_binding"/>
    <property type="match status" value="2"/>
</dbReference>
<feature type="domain" description="Cyclic nucleotide-binding" evidence="14">
    <location>
        <begin position="650"/>
        <end position="728"/>
    </location>
</feature>
<keyword evidence="5 11" id="KW-0547">Nucleotide-binding</keyword>
<keyword evidence="4" id="KW-0808">Transferase</keyword>
<dbReference type="InterPro" id="IPR011992">
    <property type="entry name" value="EF-hand-dom_pair"/>
</dbReference>
<evidence type="ECO:0000256" key="10">
    <source>
        <dbReference type="ARBA" id="ARBA00024334"/>
    </source>
</evidence>
<dbReference type="EMBL" id="BDSP01000145">
    <property type="protein sequence ID" value="GAX20248.1"/>
    <property type="molecule type" value="Genomic_DNA"/>
</dbReference>
<keyword evidence="7" id="KW-0106">Calcium</keyword>
<dbReference type="GO" id="GO:0030553">
    <property type="term" value="F:cGMP binding"/>
    <property type="evidence" value="ECO:0007669"/>
    <property type="project" value="UniProtKB-KW"/>
</dbReference>
<keyword evidence="6" id="KW-0418">Kinase</keyword>
<dbReference type="InterPro" id="IPR018247">
    <property type="entry name" value="EF_Hand_1_Ca_BS"/>
</dbReference>
<dbReference type="PROSITE" id="PS50042">
    <property type="entry name" value="CNMP_BINDING_3"/>
    <property type="match status" value="2"/>
</dbReference>
<dbReference type="PROSITE" id="PS50222">
    <property type="entry name" value="EF_HAND_2"/>
    <property type="match status" value="2"/>
</dbReference>
<keyword evidence="17" id="KW-1185">Reference proteome</keyword>
<dbReference type="Gene3D" id="1.10.510.10">
    <property type="entry name" value="Transferase(Phosphotransferase) domain 1"/>
    <property type="match status" value="1"/>
</dbReference>
<dbReference type="InterPro" id="IPR000595">
    <property type="entry name" value="cNMP-bd_dom"/>
</dbReference>
<sequence>MLALRQVVTARFVSLSSQPSSKVRSLRCMSVLSSQSQGTENSRSSLLYTASLIVAGASAYYASRTSPPHPDAVVWSEARNAALEEPYPLPPLPNLSSSCEPRKEPRNVMLHRMRSMKGRGLTEKYTIDWDTVLGEGAYGMVYPARVAATGEKVALKKISRRYTNSSGFKTETDALLRIYDNGGHPNISGLRDMYEDHSYFYLILDLVSGGEMFEHLIHFGAYSEADAARLIQEVASALAFLHGVGVVHADLKPENLLLSTKNRLDGTIKMIDFGCAQIRDDELDHSKNSTEQATPSTTSSAASTGTTAYWPKERFGNDGEATPAMDMWSVGVILYIMLTGVHPFDLRGLSTDEEIEERIKADPSPPLDHHLVGHLSESAIDLIKKLMEKDPNKRLTAYEMLQHPWVRGETALKEKIQDSDKKLSRFKDLRSKLEAGMFAVLVSQGNEGATMSEARSKHDDSDDRRDNKGTHNIMQRAFAIFDAEGRGFVTSDDLSRIASERTGTLISSSDTKEFLATQSGDISSAASNLSLSQFNKLFSGLHQKHFPRGHYIFHAGDDGDSMYFLSSGKVEIQTRKGQLVSILRSGDFFGEGSLLEEHRGRFTSAKCATPVDVIEIKREDFDRYLTTSSKVKNDLKVRWRGRQLQYAKNLLRLQKNIIPRTYTKGEVVYKEGDPGTSMFRVDDEDGGELHVSHNGTLVHKYFPGDSFGESSLLFKRPRSSTVECVSDVCRLSEMQAEDFLAVAESTPEMAASFRNICRKRLFKKAVKAYSLSKKRGLTDDDLVKAFHESDADKSGSLNLDEVRQLMHRMDPNFPIEEIVALLKFVDVDEDGQVSFEEFRRLFRQFEEQKEG</sequence>
<feature type="domain" description="EF-hand" evidence="15">
    <location>
        <begin position="813"/>
        <end position="848"/>
    </location>
</feature>
<keyword evidence="3" id="KW-0140">cGMP</keyword>
<feature type="region of interest" description="Disordered" evidence="12">
    <location>
        <begin position="447"/>
        <end position="468"/>
    </location>
</feature>
<feature type="domain" description="EF-hand" evidence="15">
    <location>
        <begin position="777"/>
        <end position="812"/>
    </location>
</feature>
<name>A0A1Z5K2I9_FISSO</name>
<dbReference type="SMART" id="SM00220">
    <property type="entry name" value="S_TKc"/>
    <property type="match status" value="1"/>
</dbReference>
<dbReference type="AlphaFoldDB" id="A0A1Z5K2I9"/>
<evidence type="ECO:0000256" key="6">
    <source>
        <dbReference type="ARBA" id="ARBA00022777"/>
    </source>
</evidence>
<feature type="compositionally biased region" description="Basic and acidic residues" evidence="12">
    <location>
        <begin position="454"/>
        <end position="468"/>
    </location>
</feature>
<evidence type="ECO:0000256" key="4">
    <source>
        <dbReference type="ARBA" id="ARBA00022679"/>
    </source>
</evidence>
<dbReference type="InterPro" id="IPR011009">
    <property type="entry name" value="Kinase-like_dom_sf"/>
</dbReference>
<evidence type="ECO:0000256" key="7">
    <source>
        <dbReference type="ARBA" id="ARBA00022837"/>
    </source>
</evidence>
<evidence type="ECO:0000313" key="17">
    <source>
        <dbReference type="Proteomes" id="UP000198406"/>
    </source>
</evidence>
<dbReference type="OrthoDB" id="40902at2759"/>
<dbReference type="Pfam" id="PF00069">
    <property type="entry name" value="Pkinase"/>
    <property type="match status" value="1"/>
</dbReference>
<dbReference type="SUPFAM" id="SSF56112">
    <property type="entry name" value="Protein kinase-like (PK-like)"/>
    <property type="match status" value="1"/>
</dbReference>
<dbReference type="InterPro" id="IPR008271">
    <property type="entry name" value="Ser/Thr_kinase_AS"/>
</dbReference>
<dbReference type="InterPro" id="IPR014710">
    <property type="entry name" value="RmlC-like_jellyroll"/>
</dbReference>
<dbReference type="SMART" id="SM00054">
    <property type="entry name" value="EFh"/>
    <property type="match status" value="3"/>
</dbReference>
<feature type="binding site" evidence="11">
    <location>
        <position position="156"/>
    </location>
    <ligand>
        <name>ATP</name>
        <dbReference type="ChEBI" id="CHEBI:30616"/>
    </ligand>
</feature>
<evidence type="ECO:0000256" key="12">
    <source>
        <dbReference type="SAM" id="MobiDB-lite"/>
    </source>
</evidence>
<dbReference type="InParanoid" id="A0A1Z5K2I9"/>
<dbReference type="Proteomes" id="UP000198406">
    <property type="component" value="Unassembled WGS sequence"/>
</dbReference>
<feature type="region of interest" description="Disordered" evidence="12">
    <location>
        <begin position="284"/>
        <end position="314"/>
    </location>
</feature>
<comment type="cofactor">
    <cofactor evidence="1">
        <name>Mg(2+)</name>
        <dbReference type="ChEBI" id="CHEBI:18420"/>
    </cofactor>
</comment>
<comment type="caution">
    <text evidence="16">The sequence shown here is derived from an EMBL/GenBank/DDBJ whole genome shotgun (WGS) entry which is preliminary data.</text>
</comment>
<organism evidence="16 17">
    <name type="scientific">Fistulifera solaris</name>
    <name type="common">Oleaginous diatom</name>
    <dbReference type="NCBI Taxonomy" id="1519565"/>
    <lineage>
        <taxon>Eukaryota</taxon>
        <taxon>Sar</taxon>
        <taxon>Stramenopiles</taxon>
        <taxon>Ochrophyta</taxon>
        <taxon>Bacillariophyta</taxon>
        <taxon>Bacillariophyceae</taxon>
        <taxon>Bacillariophycidae</taxon>
        <taxon>Naviculales</taxon>
        <taxon>Naviculaceae</taxon>
        <taxon>Fistulifera</taxon>
    </lineage>
</organism>
<dbReference type="Gene3D" id="2.60.120.10">
    <property type="entry name" value="Jelly Rolls"/>
    <property type="match status" value="2"/>
</dbReference>
<evidence type="ECO:0000259" key="13">
    <source>
        <dbReference type="PROSITE" id="PS50011"/>
    </source>
</evidence>